<dbReference type="AlphaFoldDB" id="A0A858ZRV9"/>
<dbReference type="InterPro" id="IPR005335">
    <property type="entry name" value="Terminase_ssu"/>
</dbReference>
<organism evidence="1 2">
    <name type="scientific">Alicycliphilus denitrificans</name>
    <dbReference type="NCBI Taxonomy" id="179636"/>
    <lineage>
        <taxon>Bacteria</taxon>
        <taxon>Pseudomonadati</taxon>
        <taxon>Pseudomonadota</taxon>
        <taxon>Betaproteobacteria</taxon>
        <taxon>Burkholderiales</taxon>
        <taxon>Comamonadaceae</taxon>
        <taxon>Alicycliphilus</taxon>
    </lineage>
</organism>
<name>A0A858ZRV9_9BURK</name>
<dbReference type="EMBL" id="CP051298">
    <property type="protein sequence ID" value="QKD43069.1"/>
    <property type="molecule type" value="Genomic_DNA"/>
</dbReference>
<accession>A0A858ZRV9</accession>
<proteinExistence type="predicted"/>
<protein>
    <recommendedName>
        <fullName evidence="3">Terminase small subunit</fullName>
    </recommendedName>
</protein>
<evidence type="ECO:0000313" key="1">
    <source>
        <dbReference type="EMBL" id="QKD43069.1"/>
    </source>
</evidence>
<gene>
    <name evidence="1" type="ORF">HF896_05350</name>
</gene>
<evidence type="ECO:0000313" key="2">
    <source>
        <dbReference type="Proteomes" id="UP000500755"/>
    </source>
</evidence>
<sequence>MTPHRLKPRQRAFVDAVHGGATFAAAARAAGYAAGSARQTGSRLMQHPAIIEAMERRQQGYNPEPPVTDDPREFLIWCMNDPELLSLRERIGVAAFLMAFTA</sequence>
<dbReference type="Gene3D" id="1.10.10.1400">
    <property type="entry name" value="Terminase, small subunit, N-terminal DNA-binding domain, HTH motif"/>
    <property type="match status" value="1"/>
</dbReference>
<dbReference type="Pfam" id="PF03592">
    <property type="entry name" value="Terminase_2"/>
    <property type="match status" value="1"/>
</dbReference>
<dbReference type="Proteomes" id="UP000500755">
    <property type="component" value="Chromosome"/>
</dbReference>
<evidence type="ECO:0008006" key="3">
    <source>
        <dbReference type="Google" id="ProtNLM"/>
    </source>
</evidence>
<dbReference type="RefSeq" id="WP_059400190.1">
    <property type="nucleotide sequence ID" value="NZ_CP051298.1"/>
</dbReference>
<reference evidence="1 2" key="1">
    <citation type="submission" date="2020-05" db="EMBL/GenBank/DDBJ databases">
        <title>Complete genome sequence of Alicycliphilus denitrificans DP3.</title>
        <authorList>
            <person name="Chen X."/>
        </authorList>
    </citation>
    <scope>NUCLEOTIDE SEQUENCE [LARGE SCALE GENOMIC DNA]</scope>
    <source>
        <strain evidence="1 2">DP3</strain>
    </source>
</reference>
<dbReference type="GO" id="GO:0051276">
    <property type="term" value="P:chromosome organization"/>
    <property type="evidence" value="ECO:0007669"/>
    <property type="project" value="InterPro"/>
</dbReference>
<dbReference type="InterPro" id="IPR038713">
    <property type="entry name" value="Terminase_Gp1_N_sf"/>
</dbReference>